<proteinExistence type="predicted"/>
<name>A0A0H5Q5E5_9ZZZZ</name>
<sequence>MDRSTLLGMPLYRAQVVLPYFTADAADIITNQFHFDGDEVTPPETQALDITDLLQTFYDAVYNADGAFRVNYVNWAAAVVKVYDLSDPTPRPLYENPMTFTAGSVAGRIPTEVSCVLTWRAAQQPGVRYQSLYNRVYLGAIPDGWLDTSTSSSFPKFRESTMDGISGAAIGLANSATAELRWVQVGKSAELGVTAVRDIVGGFVDDGPDTQRRRSVDAAVRTDWSA</sequence>
<evidence type="ECO:0000313" key="1">
    <source>
        <dbReference type="EMBL" id="CRY97251.1"/>
    </source>
</evidence>
<accession>A0A0H5Q5E5</accession>
<dbReference type="EMBL" id="LN853986">
    <property type="protein sequence ID" value="CRY97251.1"/>
    <property type="molecule type" value="Genomic_DNA"/>
</dbReference>
<reference evidence="1" key="1">
    <citation type="submission" date="2015-06" db="EMBL/GenBank/DDBJ databases">
        <authorList>
            <person name="Joergensen T."/>
        </authorList>
    </citation>
    <scope>NUCLEOTIDE SEQUENCE</scope>
    <source>
        <strain evidence="1">RGFK1444</strain>
    </source>
</reference>
<reference evidence="1" key="2">
    <citation type="submission" date="2015-07" db="EMBL/GenBank/DDBJ databases">
        <title>Plasmids, circular viruses and viroids from rat gut.</title>
        <authorList>
            <person name="Jorgensen T.J."/>
            <person name="Hansen M.A."/>
            <person name="Xu Z."/>
            <person name="Tabak M.A."/>
            <person name="Sorensen S.J."/>
            <person name="Hansen L.H."/>
        </authorList>
    </citation>
    <scope>NUCLEOTIDE SEQUENCE</scope>
    <source>
        <strain evidence="1">RGFK1444</strain>
    </source>
</reference>
<protein>
    <submittedName>
        <fullName evidence="1">Uncharacterized protein</fullName>
    </submittedName>
</protein>
<organism evidence="1">
    <name type="scientific">uncultured prokaryote</name>
    <dbReference type="NCBI Taxonomy" id="198431"/>
    <lineage>
        <taxon>unclassified sequences</taxon>
        <taxon>environmental samples</taxon>
    </lineage>
</organism>
<dbReference type="AlphaFoldDB" id="A0A0H5Q5E5"/>